<evidence type="ECO:0000313" key="1">
    <source>
        <dbReference type="EMBL" id="GAA5808310.1"/>
    </source>
</evidence>
<dbReference type="EMBL" id="BAABUK010000003">
    <property type="protein sequence ID" value="GAA5808310.1"/>
    <property type="molecule type" value="Genomic_DNA"/>
</dbReference>
<proteinExistence type="predicted"/>
<accession>A0ABP9YN82</accession>
<sequence>MSFSIDNTSFISSVTELDEGVGTTGTIESTTILEESSGTDVVVLTDITKTYSNDAPFTTTYATATADKLTPYTLNSDVTITQEPTAMNTTPLFPPVHRSNQVYSISPPPRTSVIYRQELIHYGRESNQTMGRANGHESILMGSSVTTRQNRTTQDDTMG</sequence>
<gene>
    <name evidence="1" type="ORF">MFLAVUS_001700</name>
</gene>
<comment type="caution">
    <text evidence="1">The sequence shown here is derived from an EMBL/GenBank/DDBJ whole genome shotgun (WGS) entry which is preliminary data.</text>
</comment>
<evidence type="ECO:0000313" key="2">
    <source>
        <dbReference type="Proteomes" id="UP001473302"/>
    </source>
</evidence>
<keyword evidence="2" id="KW-1185">Reference proteome</keyword>
<name>A0ABP9YN82_9FUNG</name>
<dbReference type="Proteomes" id="UP001473302">
    <property type="component" value="Unassembled WGS sequence"/>
</dbReference>
<organism evidence="1 2">
    <name type="scientific">Mucor flavus</name>
    <dbReference type="NCBI Taxonomy" id="439312"/>
    <lineage>
        <taxon>Eukaryota</taxon>
        <taxon>Fungi</taxon>
        <taxon>Fungi incertae sedis</taxon>
        <taxon>Mucoromycota</taxon>
        <taxon>Mucoromycotina</taxon>
        <taxon>Mucoromycetes</taxon>
        <taxon>Mucorales</taxon>
        <taxon>Mucorineae</taxon>
        <taxon>Mucoraceae</taxon>
        <taxon>Mucor</taxon>
    </lineage>
</organism>
<protein>
    <submittedName>
        <fullName evidence="1">Uncharacterized protein</fullName>
    </submittedName>
</protein>
<reference evidence="1 2" key="1">
    <citation type="submission" date="2024-04" db="EMBL/GenBank/DDBJ databases">
        <title>genome sequences of Mucor flavus KT1a and Helicostylum pulchrum KT1b strains isolated from the surface of a dry-aged beef.</title>
        <authorList>
            <person name="Toyotome T."/>
            <person name="Hosono M."/>
            <person name="Torimaru M."/>
            <person name="Fukuda K."/>
            <person name="Mikami N."/>
        </authorList>
    </citation>
    <scope>NUCLEOTIDE SEQUENCE [LARGE SCALE GENOMIC DNA]</scope>
    <source>
        <strain evidence="1 2">KT1a</strain>
    </source>
</reference>